<dbReference type="RefSeq" id="WP_379955659.1">
    <property type="nucleotide sequence ID" value="NZ_JAUYVI010000003.1"/>
</dbReference>
<reference evidence="2" key="1">
    <citation type="submission" date="2023-08" db="EMBL/GenBank/DDBJ databases">
        <title>Rhodospirillaceae gen. nov., a novel taxon isolated from the Yangtze River Yuezi River estuary sludge.</title>
        <authorList>
            <person name="Ruan L."/>
        </authorList>
    </citation>
    <scope>NUCLEOTIDE SEQUENCE [LARGE SCALE GENOMIC DNA]</scope>
    <source>
        <strain evidence="2">R-7</strain>
    </source>
</reference>
<evidence type="ECO:0000313" key="2">
    <source>
        <dbReference type="Proteomes" id="UP001230156"/>
    </source>
</evidence>
<protein>
    <submittedName>
        <fullName evidence="1">Uncharacterized protein</fullName>
    </submittedName>
</protein>
<comment type="caution">
    <text evidence="1">The sequence shown here is derived from an EMBL/GenBank/DDBJ whole genome shotgun (WGS) entry which is preliminary data.</text>
</comment>
<accession>A0ABU0YKG2</accession>
<sequence length="62" mass="6521">MNPAAANEPQADIADATAATIAQSLGSIYFLDAPPWLDLPPPPELDPEDWECAGAFDPLPSD</sequence>
<proteinExistence type="predicted"/>
<organism evidence="1 2">
    <name type="scientific">Dongia sedimenti</name>
    <dbReference type="NCBI Taxonomy" id="3064282"/>
    <lineage>
        <taxon>Bacteria</taxon>
        <taxon>Pseudomonadati</taxon>
        <taxon>Pseudomonadota</taxon>
        <taxon>Alphaproteobacteria</taxon>
        <taxon>Rhodospirillales</taxon>
        <taxon>Dongiaceae</taxon>
        <taxon>Dongia</taxon>
    </lineage>
</organism>
<dbReference type="EMBL" id="JAUYVI010000003">
    <property type="protein sequence ID" value="MDQ7248211.1"/>
    <property type="molecule type" value="Genomic_DNA"/>
</dbReference>
<keyword evidence="2" id="KW-1185">Reference proteome</keyword>
<name>A0ABU0YKG2_9PROT</name>
<dbReference type="Proteomes" id="UP001230156">
    <property type="component" value="Unassembled WGS sequence"/>
</dbReference>
<evidence type="ECO:0000313" key="1">
    <source>
        <dbReference type="EMBL" id="MDQ7248211.1"/>
    </source>
</evidence>
<gene>
    <name evidence="1" type="ORF">Q8A70_11070</name>
</gene>